<keyword evidence="3" id="KW-0238">DNA-binding</keyword>
<dbReference type="PROSITE" id="PS50931">
    <property type="entry name" value="HTH_LYSR"/>
    <property type="match status" value="1"/>
</dbReference>
<dbReference type="RefSeq" id="WP_377725260.1">
    <property type="nucleotide sequence ID" value="NZ_JBHSEW010000005.1"/>
</dbReference>
<proteinExistence type="inferred from homology"/>
<reference evidence="8" key="1">
    <citation type="journal article" date="2019" name="Int. J. Syst. Evol. Microbiol.">
        <title>The Global Catalogue of Microorganisms (GCM) 10K type strain sequencing project: providing services to taxonomists for standard genome sequencing and annotation.</title>
        <authorList>
            <consortium name="The Broad Institute Genomics Platform"/>
            <consortium name="The Broad Institute Genome Sequencing Center for Infectious Disease"/>
            <person name="Wu L."/>
            <person name="Ma J."/>
        </authorList>
    </citation>
    <scope>NUCLEOTIDE SEQUENCE [LARGE SCALE GENOMIC DNA]</scope>
    <source>
        <strain evidence="8">JCM 11650</strain>
    </source>
</reference>
<comment type="caution">
    <text evidence="7">The sequence shown here is derived from an EMBL/GenBank/DDBJ whole genome shotgun (WGS) entry which is preliminary data.</text>
</comment>
<evidence type="ECO:0000256" key="4">
    <source>
        <dbReference type="ARBA" id="ARBA00023163"/>
    </source>
</evidence>
<keyword evidence="4" id="KW-0804">Transcription</keyword>
<feature type="region of interest" description="Disordered" evidence="5">
    <location>
        <begin position="326"/>
        <end position="362"/>
    </location>
</feature>
<sequence>MPARHPPHNCESPSTGFVNTERSKTAMHYDLTDLRLFVAIAEEGNLTRGAARAFLAPSSASHRLQRLEAALGAQLFERRARGVALTRAGETLLCNARQVLAALEQMHANLSPFASGIRGHVSLWANTHATHTFLPDDLASFLRQHPQVSVTLEERTSGDIALAVAHGEIELGVLADSSTIDASSVDLLSYRRDRLVLITPQGHALAGHGPLRFAQVLEHPFVMLHTGSAIHTFTMNAAAALGQHLDVRIQVRSFEAVCRMVSAGVGIGMVPRSALPATSVREQLAVLALQEPWAQRDLHICTRKGHQLGGFAATLVAHLRACAQTQGAARNEQPHRAQEKTAPLRGSHLRGNDGGGITVRKK</sequence>
<evidence type="ECO:0000256" key="1">
    <source>
        <dbReference type="ARBA" id="ARBA00009437"/>
    </source>
</evidence>
<dbReference type="InterPro" id="IPR005119">
    <property type="entry name" value="LysR_subst-bd"/>
</dbReference>
<dbReference type="SUPFAM" id="SSF53850">
    <property type="entry name" value="Periplasmic binding protein-like II"/>
    <property type="match status" value="1"/>
</dbReference>
<dbReference type="InterPro" id="IPR000847">
    <property type="entry name" value="LysR_HTH_N"/>
</dbReference>
<dbReference type="Gene3D" id="1.10.10.10">
    <property type="entry name" value="Winged helix-like DNA-binding domain superfamily/Winged helix DNA-binding domain"/>
    <property type="match status" value="1"/>
</dbReference>
<feature type="domain" description="HTH lysR-type" evidence="6">
    <location>
        <begin position="29"/>
        <end position="86"/>
    </location>
</feature>
<keyword evidence="8" id="KW-1185">Reference proteome</keyword>
<accession>A0ABV9GXI4</accession>
<dbReference type="SUPFAM" id="SSF46785">
    <property type="entry name" value="Winged helix' DNA-binding domain"/>
    <property type="match status" value="1"/>
</dbReference>
<dbReference type="InterPro" id="IPR050950">
    <property type="entry name" value="HTH-type_LysR_regulators"/>
</dbReference>
<evidence type="ECO:0000313" key="8">
    <source>
        <dbReference type="Proteomes" id="UP001595967"/>
    </source>
</evidence>
<organism evidence="7 8">
    <name type="scientific">Comamonas nitrativorans</name>
    <dbReference type="NCBI Taxonomy" id="108437"/>
    <lineage>
        <taxon>Bacteria</taxon>
        <taxon>Pseudomonadati</taxon>
        <taxon>Pseudomonadota</taxon>
        <taxon>Betaproteobacteria</taxon>
        <taxon>Burkholderiales</taxon>
        <taxon>Comamonadaceae</taxon>
        <taxon>Comamonas</taxon>
    </lineage>
</organism>
<dbReference type="InterPro" id="IPR036390">
    <property type="entry name" value="WH_DNA-bd_sf"/>
</dbReference>
<dbReference type="Proteomes" id="UP001595967">
    <property type="component" value="Unassembled WGS sequence"/>
</dbReference>
<dbReference type="EMBL" id="JBHSEW010000005">
    <property type="protein sequence ID" value="MFC4622017.1"/>
    <property type="molecule type" value="Genomic_DNA"/>
</dbReference>
<dbReference type="PANTHER" id="PTHR30419:SF2">
    <property type="entry name" value="LYSR FAMILY TRANSCRIPTIONAL REGULATOR"/>
    <property type="match status" value="1"/>
</dbReference>
<dbReference type="CDD" id="cd08421">
    <property type="entry name" value="PBP2_LTTR_like_1"/>
    <property type="match status" value="1"/>
</dbReference>
<dbReference type="Gene3D" id="3.40.190.290">
    <property type="match status" value="1"/>
</dbReference>
<name>A0ABV9GXI4_9BURK</name>
<dbReference type="Pfam" id="PF00126">
    <property type="entry name" value="HTH_1"/>
    <property type="match status" value="1"/>
</dbReference>
<evidence type="ECO:0000259" key="6">
    <source>
        <dbReference type="PROSITE" id="PS50931"/>
    </source>
</evidence>
<evidence type="ECO:0000313" key="7">
    <source>
        <dbReference type="EMBL" id="MFC4622017.1"/>
    </source>
</evidence>
<evidence type="ECO:0000256" key="2">
    <source>
        <dbReference type="ARBA" id="ARBA00023015"/>
    </source>
</evidence>
<evidence type="ECO:0000256" key="3">
    <source>
        <dbReference type="ARBA" id="ARBA00023125"/>
    </source>
</evidence>
<protein>
    <submittedName>
        <fullName evidence="7">LysR family transcriptional regulator</fullName>
    </submittedName>
</protein>
<evidence type="ECO:0000256" key="5">
    <source>
        <dbReference type="SAM" id="MobiDB-lite"/>
    </source>
</evidence>
<dbReference type="InterPro" id="IPR036388">
    <property type="entry name" value="WH-like_DNA-bd_sf"/>
</dbReference>
<keyword evidence="2" id="KW-0805">Transcription regulation</keyword>
<dbReference type="PANTHER" id="PTHR30419">
    <property type="entry name" value="HTH-TYPE TRANSCRIPTIONAL REGULATOR YBHD"/>
    <property type="match status" value="1"/>
</dbReference>
<comment type="similarity">
    <text evidence="1">Belongs to the LysR transcriptional regulatory family.</text>
</comment>
<feature type="compositionally biased region" description="Gly residues" evidence="5">
    <location>
        <begin position="352"/>
        <end position="362"/>
    </location>
</feature>
<gene>
    <name evidence="7" type="ORF">ACFO3A_07270</name>
</gene>
<dbReference type="Pfam" id="PF03466">
    <property type="entry name" value="LysR_substrate"/>
    <property type="match status" value="1"/>
</dbReference>